<keyword evidence="1" id="KW-0732">Signal</keyword>
<organism evidence="2 3">
    <name type="scientific">Polaribacter pacificus</name>
    <dbReference type="NCBI Taxonomy" id="1775173"/>
    <lineage>
        <taxon>Bacteria</taxon>
        <taxon>Pseudomonadati</taxon>
        <taxon>Bacteroidota</taxon>
        <taxon>Flavobacteriia</taxon>
        <taxon>Flavobacteriales</taxon>
        <taxon>Flavobacteriaceae</taxon>
    </lineage>
</organism>
<evidence type="ECO:0000313" key="3">
    <source>
        <dbReference type="Proteomes" id="UP000633278"/>
    </source>
</evidence>
<reference evidence="2" key="2">
    <citation type="submission" date="2020-09" db="EMBL/GenBank/DDBJ databases">
        <authorList>
            <person name="Sun Q."/>
            <person name="Zhou Y."/>
        </authorList>
    </citation>
    <scope>NUCLEOTIDE SEQUENCE</scope>
    <source>
        <strain evidence="2">CGMCC 1.15763</strain>
    </source>
</reference>
<reference evidence="2" key="1">
    <citation type="journal article" date="2014" name="Int. J. Syst. Evol. Microbiol.">
        <title>Complete genome sequence of Corynebacterium casei LMG S-19264T (=DSM 44701T), isolated from a smear-ripened cheese.</title>
        <authorList>
            <consortium name="US DOE Joint Genome Institute (JGI-PGF)"/>
            <person name="Walter F."/>
            <person name="Albersmeier A."/>
            <person name="Kalinowski J."/>
            <person name="Ruckert C."/>
        </authorList>
    </citation>
    <scope>NUCLEOTIDE SEQUENCE</scope>
    <source>
        <strain evidence="2">CGMCC 1.15763</strain>
    </source>
</reference>
<protein>
    <recommendedName>
        <fullName evidence="4">DUF2490 domain-containing protein</fullName>
    </recommendedName>
</protein>
<proteinExistence type="predicted"/>
<feature type="signal peptide" evidence="1">
    <location>
        <begin position="1"/>
        <end position="25"/>
    </location>
</feature>
<dbReference type="Pfam" id="PF10677">
    <property type="entry name" value="DUF2490"/>
    <property type="match status" value="1"/>
</dbReference>
<feature type="chain" id="PRO_5037249799" description="DUF2490 domain-containing protein" evidence="1">
    <location>
        <begin position="26"/>
        <end position="223"/>
    </location>
</feature>
<evidence type="ECO:0000313" key="2">
    <source>
        <dbReference type="EMBL" id="GGG99106.1"/>
    </source>
</evidence>
<dbReference type="EMBL" id="BMJW01000002">
    <property type="protein sequence ID" value="GGG99106.1"/>
    <property type="molecule type" value="Genomic_DNA"/>
</dbReference>
<dbReference type="RefSeq" id="WP_229664929.1">
    <property type="nucleotide sequence ID" value="NZ_BMJW01000002.1"/>
</dbReference>
<sequence length="223" mass="26304">MNLKKDLKRMVALAVLFLLPFTLSGQQNDLGNWFVYIGNKKLNNNWNLHTEVQYRNYNFIGDLEQLLLRTGLGYTFNDQKSNILLGYGYILSENYLQATKDKNTVNEHRIFQQFTSKQSIGSVALNHRYRFEQRFIESDFKMRFRYFLGVQIPFSPKESNKYYVSAYNEIFLNTQSSVFDRNRVYAGIGVHLSKKVRLEAGYMNQIFENSGRDQLNIMTFINF</sequence>
<comment type="caution">
    <text evidence="2">The sequence shown here is derived from an EMBL/GenBank/DDBJ whole genome shotgun (WGS) entry which is preliminary data.</text>
</comment>
<dbReference type="AlphaFoldDB" id="A0A917MEI9"/>
<gene>
    <name evidence="2" type="ORF">GCM10011416_16710</name>
</gene>
<evidence type="ECO:0000256" key="1">
    <source>
        <dbReference type="SAM" id="SignalP"/>
    </source>
</evidence>
<evidence type="ECO:0008006" key="4">
    <source>
        <dbReference type="Google" id="ProtNLM"/>
    </source>
</evidence>
<accession>A0A917MEI9</accession>
<keyword evidence="3" id="KW-1185">Reference proteome</keyword>
<dbReference type="InterPro" id="IPR019619">
    <property type="entry name" value="DUF2490"/>
</dbReference>
<dbReference type="Proteomes" id="UP000633278">
    <property type="component" value="Unassembled WGS sequence"/>
</dbReference>
<name>A0A917MEI9_9FLAO</name>